<sequence>LDLAPPTRKLMKLKETGIADKLFVNPGCPHLRAFNLLKIYRSQLVVRAHDTGAITGDDIRRDLEMVENVDDNIEPEGSIVSGFMDDRMDDFDDAGMGAVSPVDNLAHLETIPEEEIPAVPEEIQISNKEKDLFAGPEKKKERKSRAERTLEEDETAIDGEDEHRWTKRTQNVLNSISAKIKASADGKVKFFLPTENSHLCFLCVFAVQRCYSVAIVSKSAYCREVVCMCVFRSEQTLSPTFISATRKSGRLKFWICIPTRVSPPL</sequence>
<evidence type="ECO:0000256" key="1">
    <source>
        <dbReference type="SAM" id="MobiDB-lite"/>
    </source>
</evidence>
<name>A0A183ERF4_9BILA</name>
<feature type="region of interest" description="Disordered" evidence="1">
    <location>
        <begin position="130"/>
        <end position="158"/>
    </location>
</feature>
<evidence type="ECO:0000313" key="2">
    <source>
        <dbReference type="WBParaSite" id="GPUH_0002357501-mRNA-1"/>
    </source>
</evidence>
<dbReference type="AlphaFoldDB" id="A0A183ERF4"/>
<dbReference type="WBParaSite" id="GPUH_0002357501-mRNA-1">
    <property type="protein sequence ID" value="GPUH_0002357501-mRNA-1"/>
    <property type="gene ID" value="GPUH_0002357501"/>
</dbReference>
<feature type="compositionally biased region" description="Basic and acidic residues" evidence="1">
    <location>
        <begin position="130"/>
        <end position="149"/>
    </location>
</feature>
<organism evidence="2">
    <name type="scientific">Gongylonema pulchrum</name>
    <dbReference type="NCBI Taxonomy" id="637853"/>
    <lineage>
        <taxon>Eukaryota</taxon>
        <taxon>Metazoa</taxon>
        <taxon>Ecdysozoa</taxon>
        <taxon>Nematoda</taxon>
        <taxon>Chromadorea</taxon>
        <taxon>Rhabditida</taxon>
        <taxon>Spirurina</taxon>
        <taxon>Spiruromorpha</taxon>
        <taxon>Spiruroidea</taxon>
        <taxon>Gongylonematidae</taxon>
        <taxon>Gongylonema</taxon>
    </lineage>
</organism>
<accession>A0A183ERF4</accession>
<reference evidence="2" key="1">
    <citation type="submission" date="2016-06" db="UniProtKB">
        <authorList>
            <consortium name="WormBaseParasite"/>
        </authorList>
    </citation>
    <scope>IDENTIFICATION</scope>
</reference>
<protein>
    <submittedName>
        <fullName evidence="2">FACT complex subunit</fullName>
    </submittedName>
</protein>
<proteinExistence type="predicted"/>